<dbReference type="Proteomes" id="UP001283361">
    <property type="component" value="Unassembled WGS sequence"/>
</dbReference>
<accession>A0AAE1DRY8</accession>
<evidence type="ECO:0000313" key="3">
    <source>
        <dbReference type="Proteomes" id="UP001283361"/>
    </source>
</evidence>
<reference evidence="2" key="1">
    <citation type="journal article" date="2023" name="G3 (Bethesda)">
        <title>A reference genome for the long-term kleptoplast-retaining sea slug Elysia crispata morphotype clarki.</title>
        <authorList>
            <person name="Eastman K.E."/>
            <person name="Pendleton A.L."/>
            <person name="Shaikh M.A."/>
            <person name="Suttiyut T."/>
            <person name="Ogas R."/>
            <person name="Tomko P."/>
            <person name="Gavelis G."/>
            <person name="Widhalm J.R."/>
            <person name="Wisecaver J.H."/>
        </authorList>
    </citation>
    <scope>NUCLEOTIDE SEQUENCE</scope>
    <source>
        <strain evidence="2">ECLA1</strain>
    </source>
</reference>
<feature type="compositionally biased region" description="Basic and acidic residues" evidence="1">
    <location>
        <begin position="119"/>
        <end position="150"/>
    </location>
</feature>
<organism evidence="2 3">
    <name type="scientific">Elysia crispata</name>
    <name type="common">lettuce slug</name>
    <dbReference type="NCBI Taxonomy" id="231223"/>
    <lineage>
        <taxon>Eukaryota</taxon>
        <taxon>Metazoa</taxon>
        <taxon>Spiralia</taxon>
        <taxon>Lophotrochozoa</taxon>
        <taxon>Mollusca</taxon>
        <taxon>Gastropoda</taxon>
        <taxon>Heterobranchia</taxon>
        <taxon>Euthyneura</taxon>
        <taxon>Panpulmonata</taxon>
        <taxon>Sacoglossa</taxon>
        <taxon>Placobranchoidea</taxon>
        <taxon>Plakobranchidae</taxon>
        <taxon>Elysia</taxon>
    </lineage>
</organism>
<proteinExistence type="predicted"/>
<feature type="region of interest" description="Disordered" evidence="1">
    <location>
        <begin position="119"/>
        <end position="159"/>
    </location>
</feature>
<evidence type="ECO:0000256" key="1">
    <source>
        <dbReference type="SAM" id="MobiDB-lite"/>
    </source>
</evidence>
<evidence type="ECO:0000313" key="2">
    <source>
        <dbReference type="EMBL" id="KAK3779473.1"/>
    </source>
</evidence>
<comment type="caution">
    <text evidence="2">The sequence shown here is derived from an EMBL/GenBank/DDBJ whole genome shotgun (WGS) entry which is preliminary data.</text>
</comment>
<sequence>MLLIGNYTIHARTRSSHGHMTESGRSSAKLRYDSVCRALQLEVEDLRFVTNAVQLSRSNIQNADDKFMICGNPLLIRAVCFGQAERISSEQEIEVGKEDIIRARDREQEIEVGREEIIRARDRGGQRGRSSEQEIEVGREDIIRARDRGGQRGYHQSKR</sequence>
<gene>
    <name evidence="2" type="ORF">RRG08_045219</name>
</gene>
<name>A0AAE1DRY8_9GAST</name>
<dbReference type="EMBL" id="JAWDGP010002824">
    <property type="protein sequence ID" value="KAK3779473.1"/>
    <property type="molecule type" value="Genomic_DNA"/>
</dbReference>
<keyword evidence="3" id="KW-1185">Reference proteome</keyword>
<protein>
    <submittedName>
        <fullName evidence="2">Uncharacterized protein</fullName>
    </submittedName>
</protein>
<dbReference type="AlphaFoldDB" id="A0AAE1DRY8"/>